<evidence type="ECO:0000313" key="8">
    <source>
        <dbReference type="Proteomes" id="UP000196368"/>
    </source>
</evidence>
<dbReference type="AlphaFoldDB" id="A0A1Y4DB47"/>
<name>A0A1Y4DB47_9BACT</name>
<comment type="similarity">
    <text evidence="2">Belongs to the glycosyl hydrolase 3 family.</text>
</comment>
<dbReference type="PANTHER" id="PTHR30480">
    <property type="entry name" value="BETA-HEXOSAMINIDASE-RELATED"/>
    <property type="match status" value="1"/>
</dbReference>
<evidence type="ECO:0000256" key="1">
    <source>
        <dbReference type="ARBA" id="ARBA00001231"/>
    </source>
</evidence>
<keyword evidence="8" id="KW-1185">Reference proteome</keyword>
<dbReference type="InterPro" id="IPR036962">
    <property type="entry name" value="Glyco_hydro_3_N_sf"/>
</dbReference>
<organism evidence="7 8">
    <name type="scientific">Candidatus Avelusimicrobium gallicola</name>
    <dbReference type="NCBI Taxonomy" id="2562704"/>
    <lineage>
        <taxon>Bacteria</taxon>
        <taxon>Pseudomonadati</taxon>
        <taxon>Elusimicrobiota</taxon>
        <taxon>Elusimicrobia</taxon>
        <taxon>Elusimicrobiales</taxon>
        <taxon>Elusimicrobiaceae</taxon>
        <taxon>Candidatus Avelusimicrobium</taxon>
    </lineage>
</organism>
<reference evidence="8" key="1">
    <citation type="submission" date="2017-04" db="EMBL/GenBank/DDBJ databases">
        <title>Function of individual gut microbiota members based on whole genome sequencing of pure cultures obtained from chicken caecum.</title>
        <authorList>
            <person name="Medvecky M."/>
            <person name="Cejkova D."/>
            <person name="Polansky O."/>
            <person name="Karasova D."/>
            <person name="Kubasova T."/>
            <person name="Cizek A."/>
            <person name="Rychlik I."/>
        </authorList>
    </citation>
    <scope>NUCLEOTIDE SEQUENCE [LARGE SCALE GENOMIC DNA]</scope>
    <source>
        <strain evidence="8">An273</strain>
    </source>
</reference>
<dbReference type="InterPro" id="IPR050226">
    <property type="entry name" value="NagZ_Beta-hexosaminidase"/>
</dbReference>
<evidence type="ECO:0000256" key="2">
    <source>
        <dbReference type="ARBA" id="ARBA00005336"/>
    </source>
</evidence>
<dbReference type="EC" id="3.2.1.52" evidence="3"/>
<dbReference type="EMBL" id="NFJD01000004">
    <property type="protein sequence ID" value="OUO56276.1"/>
    <property type="molecule type" value="Genomic_DNA"/>
</dbReference>
<gene>
    <name evidence="7" type="ORF">B5F75_06575</name>
</gene>
<dbReference type="PANTHER" id="PTHR30480:SF13">
    <property type="entry name" value="BETA-HEXOSAMINIDASE"/>
    <property type="match status" value="1"/>
</dbReference>
<evidence type="ECO:0000256" key="3">
    <source>
        <dbReference type="ARBA" id="ARBA00012663"/>
    </source>
</evidence>
<dbReference type="SUPFAM" id="SSF51445">
    <property type="entry name" value="(Trans)glycosidases"/>
    <property type="match status" value="1"/>
</dbReference>
<protein>
    <recommendedName>
        <fullName evidence="3">beta-N-acetylhexosaminidase</fullName>
        <ecNumber evidence="3">3.2.1.52</ecNumber>
    </recommendedName>
</protein>
<dbReference type="InterPro" id="IPR017853">
    <property type="entry name" value="GH"/>
</dbReference>
<evidence type="ECO:0000313" key="7">
    <source>
        <dbReference type="EMBL" id="OUO56276.1"/>
    </source>
</evidence>
<evidence type="ECO:0000256" key="5">
    <source>
        <dbReference type="ARBA" id="ARBA00023295"/>
    </source>
</evidence>
<keyword evidence="5" id="KW-0326">Glycosidase</keyword>
<dbReference type="Gene3D" id="3.20.20.300">
    <property type="entry name" value="Glycoside hydrolase, family 3, N-terminal domain"/>
    <property type="match status" value="1"/>
</dbReference>
<dbReference type="GO" id="GO:0005975">
    <property type="term" value="P:carbohydrate metabolic process"/>
    <property type="evidence" value="ECO:0007669"/>
    <property type="project" value="InterPro"/>
</dbReference>
<dbReference type="GO" id="GO:0004563">
    <property type="term" value="F:beta-N-acetylhexosaminidase activity"/>
    <property type="evidence" value="ECO:0007669"/>
    <property type="project" value="UniProtKB-EC"/>
</dbReference>
<dbReference type="Pfam" id="PF00933">
    <property type="entry name" value="Glyco_hydro_3"/>
    <property type="match status" value="1"/>
</dbReference>
<evidence type="ECO:0000259" key="6">
    <source>
        <dbReference type="Pfam" id="PF00933"/>
    </source>
</evidence>
<sequence length="372" mass="40549">MAQNAAQAGSIAGRPGGGFDRSYQHAGIAGAAVRNGRVARAVRLGRAARRLITQEINMKPARIVFPGFWFGQSSLQEAEELTRRGVGGFCVYGGTAQETKDFTKRMNDLSPYGKLLFCADIDEDLSEIVTDAPALPANETLQHFSCPQDGAYRKGNLIARMARSMGLDWVLCPVVDLGYAPPAFSDVPLTVTHLAGDFIAGLSNGGALNCIKYFPGVSGVLKTLAQMEDAEFVPYKHIFRRADAIMPSDMIFPNIDNDHQAMLSDRVIKGLLKKRLNYKGCVVSFPLFKGRLRYEDASAIKMLHCGVENILAPKNASSVVDAVEKEADKGLLMDEIIHAVSNHEMFISKVYVGPEPPDIAEAFEMAKAFCKK</sequence>
<comment type="caution">
    <text evidence="7">The sequence shown here is derived from an EMBL/GenBank/DDBJ whole genome shotgun (WGS) entry which is preliminary data.</text>
</comment>
<feature type="domain" description="Glycoside hydrolase family 3 N-terminal" evidence="6">
    <location>
        <begin position="74"/>
        <end position="338"/>
    </location>
</feature>
<comment type="catalytic activity">
    <reaction evidence="1">
        <text>Hydrolysis of terminal non-reducing N-acetyl-D-hexosamine residues in N-acetyl-beta-D-hexosaminides.</text>
        <dbReference type="EC" id="3.2.1.52"/>
    </reaction>
</comment>
<keyword evidence="4" id="KW-0378">Hydrolase</keyword>
<evidence type="ECO:0000256" key="4">
    <source>
        <dbReference type="ARBA" id="ARBA00022801"/>
    </source>
</evidence>
<dbReference type="Proteomes" id="UP000196368">
    <property type="component" value="Unassembled WGS sequence"/>
</dbReference>
<dbReference type="InterPro" id="IPR001764">
    <property type="entry name" value="Glyco_hydro_3_N"/>
</dbReference>
<dbReference type="GO" id="GO:0009254">
    <property type="term" value="P:peptidoglycan turnover"/>
    <property type="evidence" value="ECO:0007669"/>
    <property type="project" value="TreeGrafter"/>
</dbReference>
<accession>A0A1Y4DB47</accession>
<proteinExistence type="inferred from homology"/>